<dbReference type="HAMAP" id="MF_01147">
    <property type="entry name" value="Lgt"/>
    <property type="match status" value="1"/>
</dbReference>
<accession>A0A1J5QHB8</accession>
<dbReference type="NCBIfam" id="TIGR00544">
    <property type="entry name" value="lgt"/>
    <property type="match status" value="1"/>
</dbReference>
<feature type="transmembrane region" description="Helical" evidence="7">
    <location>
        <begin position="110"/>
        <end position="132"/>
    </location>
</feature>
<comment type="caution">
    <text evidence="8">The sequence shown here is derived from an EMBL/GenBank/DDBJ whole genome shotgun (WGS) entry which is preliminary data.</text>
</comment>
<dbReference type="PANTHER" id="PTHR30589:SF0">
    <property type="entry name" value="PHOSPHATIDYLGLYCEROL--PROLIPOPROTEIN DIACYLGLYCERYL TRANSFERASE"/>
    <property type="match status" value="1"/>
</dbReference>
<protein>
    <submittedName>
        <fullName evidence="8">Prolipoprotein diacylglyceryl transferase</fullName>
        <ecNumber evidence="8">2.4.99.-</ecNumber>
    </submittedName>
</protein>
<keyword evidence="4 7" id="KW-1133">Transmembrane helix</keyword>
<evidence type="ECO:0000256" key="2">
    <source>
        <dbReference type="ARBA" id="ARBA00022679"/>
    </source>
</evidence>
<dbReference type="GO" id="GO:0005886">
    <property type="term" value="C:plasma membrane"/>
    <property type="evidence" value="ECO:0007669"/>
    <property type="project" value="InterPro"/>
</dbReference>
<keyword evidence="8" id="KW-0449">Lipoprotein</keyword>
<evidence type="ECO:0000256" key="1">
    <source>
        <dbReference type="ARBA" id="ARBA00022475"/>
    </source>
</evidence>
<keyword evidence="2 8" id="KW-0808">Transferase</keyword>
<proteinExistence type="inferred from homology"/>
<evidence type="ECO:0000313" key="8">
    <source>
        <dbReference type="EMBL" id="OIQ82902.1"/>
    </source>
</evidence>
<evidence type="ECO:0000256" key="3">
    <source>
        <dbReference type="ARBA" id="ARBA00022692"/>
    </source>
</evidence>
<evidence type="ECO:0000256" key="6">
    <source>
        <dbReference type="SAM" id="MobiDB-lite"/>
    </source>
</evidence>
<sequence length="308" mass="33506">MSLSDKTGPVAVTPNERGTMIFASIPSPSQGVWNIGPVPIRAYALCILAGIAVATWWTQRRWAARGGDPEDILDIVFWAVPFGIVGGRLYHLITDPELYFAPGKQPIRALYIWDGGLGIWGAVALGAVGALIGCRRRGIRLSDFADAAAPGLVLAQAIGRWGNYFNQELYGGPTTLPWALQIDPAHRPLATPNIGLYQPTFLYESLWDIGVAILLVWAGRRFALRGGRLFALYVAAYTVGRSWVEALRIDHANHFLGLRLNDWTSLLVFLGAVAFLVLRRPRPGDPEPDEPTGPTPADEETPQTAASS</sequence>
<dbReference type="AlphaFoldDB" id="A0A1J5QHB8"/>
<organism evidence="8">
    <name type="scientific">mine drainage metagenome</name>
    <dbReference type="NCBI Taxonomy" id="410659"/>
    <lineage>
        <taxon>unclassified sequences</taxon>
        <taxon>metagenomes</taxon>
        <taxon>ecological metagenomes</taxon>
    </lineage>
</organism>
<keyword evidence="8" id="KW-0328">Glycosyltransferase</keyword>
<name>A0A1J5QHB8_9ZZZZ</name>
<keyword evidence="5 7" id="KW-0472">Membrane</keyword>
<dbReference type="GO" id="GO:0008961">
    <property type="term" value="F:phosphatidylglycerol-prolipoprotein diacylglyceryl transferase activity"/>
    <property type="evidence" value="ECO:0007669"/>
    <property type="project" value="InterPro"/>
</dbReference>
<keyword evidence="1" id="KW-1003">Cell membrane</keyword>
<gene>
    <name evidence="8" type="primary">lgt_14</name>
    <name evidence="8" type="ORF">GALL_353010</name>
</gene>
<reference evidence="8" key="1">
    <citation type="submission" date="2016-10" db="EMBL/GenBank/DDBJ databases">
        <title>Sequence of Gallionella enrichment culture.</title>
        <authorList>
            <person name="Poehlein A."/>
            <person name="Muehling M."/>
            <person name="Daniel R."/>
        </authorList>
    </citation>
    <scope>NUCLEOTIDE SEQUENCE</scope>
</reference>
<keyword evidence="3 7" id="KW-0812">Transmembrane</keyword>
<feature type="transmembrane region" description="Helical" evidence="7">
    <location>
        <begin position="40"/>
        <end position="59"/>
    </location>
</feature>
<dbReference type="PROSITE" id="PS01311">
    <property type="entry name" value="LGT"/>
    <property type="match status" value="1"/>
</dbReference>
<evidence type="ECO:0000256" key="4">
    <source>
        <dbReference type="ARBA" id="ARBA00022989"/>
    </source>
</evidence>
<dbReference type="PANTHER" id="PTHR30589">
    <property type="entry name" value="PROLIPOPROTEIN DIACYLGLYCERYL TRANSFERASE"/>
    <property type="match status" value="1"/>
</dbReference>
<evidence type="ECO:0000256" key="5">
    <source>
        <dbReference type="ARBA" id="ARBA00023136"/>
    </source>
</evidence>
<dbReference type="GO" id="GO:0042158">
    <property type="term" value="P:lipoprotein biosynthetic process"/>
    <property type="evidence" value="ECO:0007669"/>
    <property type="project" value="InterPro"/>
</dbReference>
<dbReference type="EC" id="2.4.99.-" evidence="8"/>
<dbReference type="EMBL" id="MLJW01000755">
    <property type="protein sequence ID" value="OIQ82902.1"/>
    <property type="molecule type" value="Genomic_DNA"/>
</dbReference>
<dbReference type="InterPro" id="IPR001640">
    <property type="entry name" value="Lgt"/>
</dbReference>
<evidence type="ECO:0000256" key="7">
    <source>
        <dbReference type="SAM" id="Phobius"/>
    </source>
</evidence>
<dbReference type="Pfam" id="PF01790">
    <property type="entry name" value="LGT"/>
    <property type="match status" value="1"/>
</dbReference>
<feature type="region of interest" description="Disordered" evidence="6">
    <location>
        <begin position="281"/>
        <end position="308"/>
    </location>
</feature>
<feature type="transmembrane region" description="Helical" evidence="7">
    <location>
        <begin position="71"/>
        <end position="90"/>
    </location>
</feature>